<dbReference type="RefSeq" id="XP_045957502.1">
    <property type="nucleotide sequence ID" value="XM_046098115.1"/>
</dbReference>
<evidence type="ECO:0000256" key="4">
    <source>
        <dbReference type="ARBA" id="ARBA00022989"/>
    </source>
</evidence>
<evidence type="ECO:0000259" key="8">
    <source>
        <dbReference type="PROSITE" id="PS50850"/>
    </source>
</evidence>
<proteinExistence type="inferred from homology"/>
<evidence type="ECO:0000256" key="6">
    <source>
        <dbReference type="ARBA" id="ARBA00037968"/>
    </source>
</evidence>
<keyword evidence="5 7" id="KW-0472">Membrane</keyword>
<dbReference type="PANTHER" id="PTHR43791:SF103">
    <property type="entry name" value="MAJOR FACILITATOR SUPERFAMILY (MFS) PROFILE DOMAIN-CONTAINING PROTEIN-RELATED"/>
    <property type="match status" value="1"/>
</dbReference>
<evidence type="ECO:0000313" key="10">
    <source>
        <dbReference type="Proteomes" id="UP000758603"/>
    </source>
</evidence>
<evidence type="ECO:0000256" key="7">
    <source>
        <dbReference type="SAM" id="Phobius"/>
    </source>
</evidence>
<feature type="domain" description="Major facilitator superfamily (MFS) profile" evidence="8">
    <location>
        <begin position="31"/>
        <end position="442"/>
    </location>
</feature>
<dbReference type="Gene3D" id="1.20.1250.20">
    <property type="entry name" value="MFS general substrate transporter like domains"/>
    <property type="match status" value="1"/>
</dbReference>
<name>A0A9P8UJM9_9PEZI</name>
<keyword evidence="2" id="KW-0813">Transport</keyword>
<comment type="subcellular location">
    <subcellularLocation>
        <location evidence="1">Membrane</location>
        <topology evidence="1">Multi-pass membrane protein</topology>
    </subcellularLocation>
</comment>
<dbReference type="FunFam" id="1.20.1250.20:FF:000064">
    <property type="entry name" value="MFS allantoate transporter"/>
    <property type="match status" value="1"/>
</dbReference>
<dbReference type="GO" id="GO:0022857">
    <property type="term" value="F:transmembrane transporter activity"/>
    <property type="evidence" value="ECO:0007669"/>
    <property type="project" value="InterPro"/>
</dbReference>
<feature type="transmembrane region" description="Helical" evidence="7">
    <location>
        <begin position="160"/>
        <end position="179"/>
    </location>
</feature>
<feature type="transmembrane region" description="Helical" evidence="7">
    <location>
        <begin position="98"/>
        <end position="116"/>
    </location>
</feature>
<accession>A0A9P8UJM9</accession>
<feature type="transmembrane region" description="Helical" evidence="7">
    <location>
        <begin position="323"/>
        <end position="343"/>
    </location>
</feature>
<evidence type="ECO:0000256" key="3">
    <source>
        <dbReference type="ARBA" id="ARBA00022692"/>
    </source>
</evidence>
<dbReference type="OrthoDB" id="6730379at2759"/>
<evidence type="ECO:0000256" key="1">
    <source>
        <dbReference type="ARBA" id="ARBA00004141"/>
    </source>
</evidence>
<dbReference type="Proteomes" id="UP000758603">
    <property type="component" value="Unassembled WGS sequence"/>
</dbReference>
<comment type="similarity">
    <text evidence="6">Belongs to the major facilitator superfamily. Allantoate permease family.</text>
</comment>
<protein>
    <submittedName>
        <fullName evidence="9">Major facilitator superfamily domain-containing protein</fullName>
    </submittedName>
</protein>
<dbReference type="GO" id="GO:0016020">
    <property type="term" value="C:membrane"/>
    <property type="evidence" value="ECO:0007669"/>
    <property type="project" value="UniProtKB-SubCell"/>
</dbReference>
<keyword evidence="3 7" id="KW-0812">Transmembrane</keyword>
<feature type="transmembrane region" description="Helical" evidence="7">
    <location>
        <begin position="295"/>
        <end position="317"/>
    </location>
</feature>
<reference evidence="9" key="1">
    <citation type="journal article" date="2021" name="Nat. Commun.">
        <title>Genetic determinants of endophytism in the Arabidopsis root mycobiome.</title>
        <authorList>
            <person name="Mesny F."/>
            <person name="Miyauchi S."/>
            <person name="Thiergart T."/>
            <person name="Pickel B."/>
            <person name="Atanasova L."/>
            <person name="Karlsson M."/>
            <person name="Huettel B."/>
            <person name="Barry K.W."/>
            <person name="Haridas S."/>
            <person name="Chen C."/>
            <person name="Bauer D."/>
            <person name="Andreopoulos W."/>
            <person name="Pangilinan J."/>
            <person name="LaButti K."/>
            <person name="Riley R."/>
            <person name="Lipzen A."/>
            <person name="Clum A."/>
            <person name="Drula E."/>
            <person name="Henrissat B."/>
            <person name="Kohler A."/>
            <person name="Grigoriev I.V."/>
            <person name="Martin F.M."/>
            <person name="Hacquard S."/>
        </authorList>
    </citation>
    <scope>NUCLEOTIDE SEQUENCE</scope>
    <source>
        <strain evidence="9">MPI-SDFR-AT-0073</strain>
    </source>
</reference>
<dbReference type="SUPFAM" id="SSF103473">
    <property type="entry name" value="MFS general substrate transporter"/>
    <property type="match status" value="1"/>
</dbReference>
<sequence length="485" mass="54689">MEKTRTTECGTMEVLGEKEQKKLVRKIDSHLMPILIISYGLQYLDKTSLSYSAILGIQQDLNLHGQQYSWTSSIFYIGYLVASYPISLGFVKFPLGKYLSILILLWGIVLTLHTVATDYASLMVLRTLLGVFESGISPGFSLITGMWYTPKEHVSRHSFWFAGNASASIVGSMIAYGILHYQGSFSQWKMLFLIFGLITVLWSAIVWFYLPDSPETAKFLTPAEREMAALRPKKFQRTTQTKKWDRAQFLEAIKDPKSWWFFFFSFVTCIPNGGTTSFSTLVIKSFGYDSFKTILMGLPASGFQLLTVILAAVGTTYLRRSRLVALVLIYLMAISGILMIKLLPTTERLPRLAGFWLITAVAPAFPLMLSLSASNIAGFTKKSTVMAMIFLGYCAGNLSGPQFFISTEAPNYSTAYTAILACFAITIVLVVILRFYLVRENSVRDKEQGMQRDPEEVREVDLGHDEQLLDVDETDKQNRDFRYIL</sequence>
<gene>
    <name evidence="9" type="ORF">BKA67DRAFT_519628</name>
</gene>
<feature type="transmembrane region" description="Helical" evidence="7">
    <location>
        <begin position="355"/>
        <end position="377"/>
    </location>
</feature>
<organism evidence="9 10">
    <name type="scientific">Truncatella angustata</name>
    <dbReference type="NCBI Taxonomy" id="152316"/>
    <lineage>
        <taxon>Eukaryota</taxon>
        <taxon>Fungi</taxon>
        <taxon>Dikarya</taxon>
        <taxon>Ascomycota</taxon>
        <taxon>Pezizomycotina</taxon>
        <taxon>Sordariomycetes</taxon>
        <taxon>Xylariomycetidae</taxon>
        <taxon>Amphisphaeriales</taxon>
        <taxon>Sporocadaceae</taxon>
        <taxon>Truncatella</taxon>
    </lineage>
</organism>
<dbReference type="GeneID" id="70127007"/>
<dbReference type="Pfam" id="PF07690">
    <property type="entry name" value="MFS_1"/>
    <property type="match status" value="1"/>
</dbReference>
<feature type="transmembrane region" description="Helical" evidence="7">
    <location>
        <begin position="128"/>
        <end position="148"/>
    </location>
</feature>
<feature type="transmembrane region" description="Helical" evidence="7">
    <location>
        <begin position="259"/>
        <end position="283"/>
    </location>
</feature>
<feature type="transmembrane region" description="Helical" evidence="7">
    <location>
        <begin position="415"/>
        <end position="437"/>
    </location>
</feature>
<keyword evidence="10" id="KW-1185">Reference proteome</keyword>
<dbReference type="AlphaFoldDB" id="A0A9P8UJM9"/>
<evidence type="ECO:0000256" key="5">
    <source>
        <dbReference type="ARBA" id="ARBA00023136"/>
    </source>
</evidence>
<feature type="transmembrane region" description="Helical" evidence="7">
    <location>
        <begin position="191"/>
        <end position="210"/>
    </location>
</feature>
<evidence type="ECO:0000313" key="9">
    <source>
        <dbReference type="EMBL" id="KAH6653225.1"/>
    </source>
</evidence>
<feature type="transmembrane region" description="Helical" evidence="7">
    <location>
        <begin position="68"/>
        <end position="86"/>
    </location>
</feature>
<dbReference type="InterPro" id="IPR036259">
    <property type="entry name" value="MFS_trans_sf"/>
</dbReference>
<dbReference type="InterPro" id="IPR011701">
    <property type="entry name" value="MFS"/>
</dbReference>
<dbReference type="PROSITE" id="PS50850">
    <property type="entry name" value="MFS"/>
    <property type="match status" value="1"/>
</dbReference>
<keyword evidence="4 7" id="KW-1133">Transmembrane helix</keyword>
<evidence type="ECO:0000256" key="2">
    <source>
        <dbReference type="ARBA" id="ARBA00022448"/>
    </source>
</evidence>
<dbReference type="EMBL" id="JAGPXC010000005">
    <property type="protein sequence ID" value="KAH6653225.1"/>
    <property type="molecule type" value="Genomic_DNA"/>
</dbReference>
<dbReference type="PANTHER" id="PTHR43791">
    <property type="entry name" value="PERMEASE-RELATED"/>
    <property type="match status" value="1"/>
</dbReference>
<comment type="caution">
    <text evidence="9">The sequence shown here is derived from an EMBL/GenBank/DDBJ whole genome shotgun (WGS) entry which is preliminary data.</text>
</comment>
<dbReference type="InterPro" id="IPR020846">
    <property type="entry name" value="MFS_dom"/>
</dbReference>